<dbReference type="SUPFAM" id="SSF56176">
    <property type="entry name" value="FAD-binding/transporter-associated domain-like"/>
    <property type="match status" value="1"/>
</dbReference>
<keyword evidence="3 5" id="KW-0274">FAD</keyword>
<dbReference type="AlphaFoldDB" id="A0A1S8YHW3"/>
<reference evidence="8 9" key="1">
    <citation type="submission" date="2016-12" db="EMBL/GenBank/DDBJ databases">
        <title>Izhakiella australiana sp. nov. of genus Izhakiella isolated from Australian desert.</title>
        <authorList>
            <person name="Ji M."/>
        </authorList>
    </citation>
    <scope>NUCLEOTIDE SEQUENCE [LARGE SCALE GENOMIC DNA]</scope>
    <source>
        <strain evidence="8 9">D4N98</strain>
    </source>
</reference>
<dbReference type="InterPro" id="IPR006094">
    <property type="entry name" value="Oxid_FAD_bind_N"/>
</dbReference>
<evidence type="ECO:0000256" key="3">
    <source>
        <dbReference type="ARBA" id="ARBA00022827"/>
    </source>
</evidence>
<keyword evidence="2" id="KW-0285">Flavoprotein</keyword>
<accession>A0A1S8YHW3</accession>
<dbReference type="InterPro" id="IPR016169">
    <property type="entry name" value="FAD-bd_PCMH_sub2"/>
</dbReference>
<dbReference type="Gene3D" id="3.30.465.10">
    <property type="match status" value="1"/>
</dbReference>
<protein>
    <submittedName>
        <fullName evidence="8">FAD-binding oxidoreductase</fullName>
    </submittedName>
</protein>
<feature type="binding site" evidence="5">
    <location>
        <begin position="79"/>
        <end position="85"/>
    </location>
    <ligand>
        <name>FAD</name>
        <dbReference type="ChEBI" id="CHEBI:57692"/>
    </ligand>
</feature>
<dbReference type="InterPro" id="IPR016166">
    <property type="entry name" value="FAD-bd_PCMH"/>
</dbReference>
<evidence type="ECO:0000313" key="8">
    <source>
        <dbReference type="EMBL" id="OON38661.1"/>
    </source>
</evidence>
<dbReference type="InterPro" id="IPR004113">
    <property type="entry name" value="FAD-bd_oxidored_4_C"/>
</dbReference>
<dbReference type="Pfam" id="PF01565">
    <property type="entry name" value="FAD_binding_4"/>
    <property type="match status" value="1"/>
</dbReference>
<evidence type="ECO:0000256" key="5">
    <source>
        <dbReference type="PIRSR" id="PIRSR625650-3"/>
    </source>
</evidence>
<sequence>MADISPLIAALKSALPPQQVLTDSDTLQASSHDTWPLSTKLKRLGCHDYQADVVVNVTGEQQIQQVLALATAHDTPVTPRGLASSVTGQPLPTRGGIVLDLSTMSQQREINTTNMTVEVSSGYNGGKLEDELQQMGWTLGHSPQSLYQSSVGGWLSTLATGQFSSYYGGIEDLITAYTVILASGEHIRLKASPRAAMGPDLRQLFIGAEGTLGVVTSVQLKIFPLPQTRLFDTLELPSVEAGLHIMREQAMAGLRPFLLRLYDAAEARHAMQNPQQPLPVMFIGTQGIDGVARAEMDALMAIIQRHGGRSLGCEGVQGWMQRRFDFSTVEKRLDTPGGYAETIEVAHNWDGIASLYHALVDILTPLAGEVLSHFSHVYPQGTSMYMILLGQEQDDRQAVEKLRRIWQETMNVCLAHNAELSHHHGGGLIRSPYARQSLGSAHLLLRRVKQALDPNAILNPGKLGL</sequence>
<feature type="site" description="Important for enzyme activity" evidence="6">
    <location>
        <position position="260"/>
    </location>
</feature>
<evidence type="ECO:0000256" key="6">
    <source>
        <dbReference type="PIRSR" id="PIRSR625650-4"/>
    </source>
</evidence>
<dbReference type="Gene3D" id="3.40.462.40">
    <property type="entry name" value="FAD-linked oxidase, cap domain/gating helix"/>
    <property type="match status" value="1"/>
</dbReference>
<dbReference type="OrthoDB" id="9811557at2"/>
<dbReference type="Proteomes" id="UP000190667">
    <property type="component" value="Unassembled WGS sequence"/>
</dbReference>
<dbReference type="EMBL" id="MRUL01000014">
    <property type="protein sequence ID" value="OON38661.1"/>
    <property type="molecule type" value="Genomic_DNA"/>
</dbReference>
<evidence type="ECO:0000256" key="1">
    <source>
        <dbReference type="ARBA" id="ARBA00008000"/>
    </source>
</evidence>
<evidence type="ECO:0000256" key="2">
    <source>
        <dbReference type="ARBA" id="ARBA00022630"/>
    </source>
</evidence>
<dbReference type="SUPFAM" id="SSF55103">
    <property type="entry name" value="FAD-linked oxidases, C-terminal domain"/>
    <property type="match status" value="1"/>
</dbReference>
<feature type="domain" description="FAD-binding PCMH-type" evidence="7">
    <location>
        <begin position="47"/>
        <end position="225"/>
    </location>
</feature>
<proteinExistence type="inferred from homology"/>
<comment type="caution">
    <text evidence="8">The sequence shown here is derived from an EMBL/GenBank/DDBJ whole genome shotgun (WGS) entry which is preliminary data.</text>
</comment>
<dbReference type="RefSeq" id="WP_078003985.1">
    <property type="nucleotide sequence ID" value="NZ_MRUL01000014.1"/>
</dbReference>
<dbReference type="PANTHER" id="PTHR46568">
    <property type="entry name" value="ALKYLDIHYDROXYACETONEPHOSPHATE SYNTHASE, PEROXISOMAL"/>
    <property type="match status" value="1"/>
</dbReference>
<dbReference type="GO" id="GO:0008610">
    <property type="term" value="P:lipid biosynthetic process"/>
    <property type="evidence" value="ECO:0007669"/>
    <property type="project" value="InterPro"/>
</dbReference>
<dbReference type="InterPro" id="IPR016171">
    <property type="entry name" value="Vanillyl_alc_oxidase_C-sub2"/>
</dbReference>
<name>A0A1S8YHW3_9GAMM</name>
<feature type="active site" description="Proton donor/acceptor" evidence="4">
    <location>
        <position position="385"/>
    </location>
</feature>
<dbReference type="PROSITE" id="PS51387">
    <property type="entry name" value="FAD_PCMH"/>
    <property type="match status" value="1"/>
</dbReference>
<dbReference type="InterPro" id="IPR016164">
    <property type="entry name" value="FAD-linked_Oxase-like_C"/>
</dbReference>
<dbReference type="PANTHER" id="PTHR46568:SF1">
    <property type="entry name" value="ALKYLDIHYDROXYACETONEPHOSPHATE SYNTHASE, PEROXISOMAL"/>
    <property type="match status" value="1"/>
</dbReference>
<organism evidence="8 9">
    <name type="scientific">Izhakiella australiensis</name>
    <dbReference type="NCBI Taxonomy" id="1926881"/>
    <lineage>
        <taxon>Bacteria</taxon>
        <taxon>Pseudomonadati</taxon>
        <taxon>Pseudomonadota</taxon>
        <taxon>Gammaproteobacteria</taxon>
        <taxon>Enterobacterales</taxon>
        <taxon>Erwiniaceae</taxon>
        <taxon>Izhakiella</taxon>
    </lineage>
</organism>
<dbReference type="STRING" id="1926881.BTJ39_17555"/>
<comment type="cofactor">
    <cofactor evidence="5">
        <name>FAD</name>
        <dbReference type="ChEBI" id="CHEBI:57692"/>
    </cofactor>
</comment>
<keyword evidence="9" id="KW-1185">Reference proteome</keyword>
<dbReference type="Gene3D" id="1.10.45.10">
    <property type="entry name" value="Vanillyl-alcohol Oxidase, Chain A, domain 4"/>
    <property type="match status" value="1"/>
</dbReference>
<dbReference type="GO" id="GO:0008609">
    <property type="term" value="F:alkylglycerone-phosphate synthase activity"/>
    <property type="evidence" value="ECO:0007669"/>
    <property type="project" value="InterPro"/>
</dbReference>
<evidence type="ECO:0000259" key="7">
    <source>
        <dbReference type="PROSITE" id="PS51387"/>
    </source>
</evidence>
<dbReference type="InterPro" id="IPR036318">
    <property type="entry name" value="FAD-bd_PCMH-like_sf"/>
</dbReference>
<feature type="binding site" evidence="5">
    <location>
        <begin position="209"/>
        <end position="215"/>
    </location>
    <ligand>
        <name>FAD</name>
        <dbReference type="ChEBI" id="CHEBI:57692"/>
    </ligand>
</feature>
<dbReference type="GO" id="GO:0071949">
    <property type="term" value="F:FAD binding"/>
    <property type="evidence" value="ECO:0007669"/>
    <property type="project" value="InterPro"/>
</dbReference>
<dbReference type="InterPro" id="IPR025650">
    <property type="entry name" value="Alkyl-DHAP_Synthase"/>
</dbReference>
<evidence type="ECO:0000256" key="4">
    <source>
        <dbReference type="PIRSR" id="PIRSR625650-1"/>
    </source>
</evidence>
<evidence type="ECO:0000313" key="9">
    <source>
        <dbReference type="Proteomes" id="UP000190667"/>
    </source>
</evidence>
<dbReference type="Pfam" id="PF02913">
    <property type="entry name" value="FAD-oxidase_C"/>
    <property type="match status" value="1"/>
</dbReference>
<comment type="similarity">
    <text evidence="1">Belongs to the FAD-binding oxidoreductase/transferase type 4 family.</text>
</comment>
<gene>
    <name evidence="8" type="ORF">BTJ39_17555</name>
</gene>